<evidence type="ECO:0000256" key="1">
    <source>
        <dbReference type="ARBA" id="ARBA00022729"/>
    </source>
</evidence>
<evidence type="ECO:0000313" key="2">
    <source>
        <dbReference type="EMBL" id="NDJ18633.1"/>
    </source>
</evidence>
<dbReference type="Pfam" id="PF13343">
    <property type="entry name" value="SBP_bac_6"/>
    <property type="match status" value="1"/>
</dbReference>
<proteinExistence type="predicted"/>
<dbReference type="RefSeq" id="WP_162424159.1">
    <property type="nucleotide sequence ID" value="NZ_WVIE01000018.1"/>
</dbReference>
<dbReference type="PANTHER" id="PTHR30222:SF17">
    <property type="entry name" value="SPERMIDINE_PUTRESCINE-BINDING PERIPLASMIC PROTEIN"/>
    <property type="match status" value="1"/>
</dbReference>
<evidence type="ECO:0000313" key="3">
    <source>
        <dbReference type="Proteomes" id="UP000646053"/>
    </source>
</evidence>
<dbReference type="Proteomes" id="UP000646053">
    <property type="component" value="Unassembled WGS sequence"/>
</dbReference>
<gene>
    <name evidence="2" type="ORF">GS601_15285</name>
</gene>
<dbReference type="Gene3D" id="3.40.190.10">
    <property type="entry name" value="Periplasmic binding protein-like II"/>
    <property type="match status" value="2"/>
</dbReference>
<organism evidence="2 3">
    <name type="scientific">Myxacorys almedinensis A</name>
    <dbReference type="NCBI Taxonomy" id="2690445"/>
    <lineage>
        <taxon>Bacteria</taxon>
        <taxon>Bacillati</taxon>
        <taxon>Cyanobacteriota</taxon>
        <taxon>Cyanophyceae</taxon>
        <taxon>Leptolyngbyales</taxon>
        <taxon>Leptolyngbyaceae</taxon>
        <taxon>Myxacorys</taxon>
        <taxon>Myxacorys almedinensis</taxon>
    </lineage>
</organism>
<dbReference type="AlphaFoldDB" id="A0A8J8CJ49"/>
<dbReference type="PROSITE" id="PS51257">
    <property type="entry name" value="PROKAR_LIPOPROTEIN"/>
    <property type="match status" value="1"/>
</dbReference>
<protein>
    <submittedName>
        <fullName evidence="2">Extracellular solute-binding protein</fullName>
    </submittedName>
</protein>
<sequence length="388" mass="43787">MDRRSFLVGTAALGVSLAGCSPAGDVLRVRSRRDSVPLQLVDQFRKQFDHAAIDFKPEDQLQDLFALLQQWKRQVEPPPRSPIPGWVPFVGGRDLSAPDLATLGDYWLTTAIRQGLIQPLDPSGWDQWQHLPEKWRSLVTRTDQGLFAATGQVWGAPYLWGSTVIAYREDIFREQNLEPPTDWADLWREDLKGRISLLDQPRETIGLTLKKLGRSYNTPDLSTVDTLNAELKALHQQAKFYSSDTYMQPLVLNDTWVAVGWSSDVLSAMRRYSQIKAVFPPSGTALWADLWVRPASRGRSETAQNSALSQWINFCWQPAIAPQISLLSRATSPILTALNPDSFPDALRRNPVLLPNAKTLLNQSEFLEPLSEPTVEQYRSLWAQTRQG</sequence>
<dbReference type="EMBL" id="WVIE01000018">
    <property type="protein sequence ID" value="NDJ18633.1"/>
    <property type="molecule type" value="Genomic_DNA"/>
</dbReference>
<dbReference type="SUPFAM" id="SSF53850">
    <property type="entry name" value="Periplasmic binding protein-like II"/>
    <property type="match status" value="1"/>
</dbReference>
<keyword evidence="1" id="KW-0732">Signal</keyword>
<dbReference type="PANTHER" id="PTHR30222">
    <property type="entry name" value="SPERMIDINE/PUTRESCINE-BINDING PERIPLASMIC PROTEIN"/>
    <property type="match status" value="1"/>
</dbReference>
<keyword evidence="3" id="KW-1185">Reference proteome</keyword>
<reference evidence="2" key="1">
    <citation type="submission" date="2019-12" db="EMBL/GenBank/DDBJ databases">
        <title>High-Quality draft genome sequences of three cyanobacteria isolated from the limestone walls of the Old Cathedral of Coimbra.</title>
        <authorList>
            <person name="Tiago I."/>
            <person name="Soares F."/>
            <person name="Portugal A."/>
        </authorList>
    </citation>
    <scope>NUCLEOTIDE SEQUENCE</scope>
    <source>
        <strain evidence="2">A</strain>
    </source>
</reference>
<accession>A0A8J8CJ49</accession>
<name>A0A8J8CJ49_9CYAN</name>
<comment type="caution">
    <text evidence="2">The sequence shown here is derived from an EMBL/GenBank/DDBJ whole genome shotgun (WGS) entry which is preliminary data.</text>
</comment>